<accession>A0A1R1PCI8</accession>
<evidence type="ECO:0000313" key="2">
    <source>
        <dbReference type="Proteomes" id="UP000188320"/>
    </source>
</evidence>
<evidence type="ECO:0000313" key="1">
    <source>
        <dbReference type="EMBL" id="OMH78688.1"/>
    </source>
</evidence>
<dbReference type="Proteomes" id="UP000188320">
    <property type="component" value="Unassembled WGS sequence"/>
</dbReference>
<comment type="caution">
    <text evidence="1">The sequence shown here is derived from an EMBL/GenBank/DDBJ whole genome shotgun (WGS) entry which is preliminary data.</text>
</comment>
<name>A0A1R1PCI8_ZANCU</name>
<proteinExistence type="predicted"/>
<reference evidence="2" key="1">
    <citation type="submission" date="2017-01" db="EMBL/GenBank/DDBJ databases">
        <authorList>
            <person name="Wang Y."/>
            <person name="White M."/>
            <person name="Kvist S."/>
            <person name="Moncalvo J.-M."/>
        </authorList>
    </citation>
    <scope>NUCLEOTIDE SEQUENCE [LARGE SCALE GENOMIC DNA]</scope>
    <source>
        <strain evidence="2">COL-18-3</strain>
    </source>
</reference>
<organism evidence="1 2">
    <name type="scientific">Zancudomyces culisetae</name>
    <name type="common">Gut fungus</name>
    <name type="synonym">Smittium culisetae</name>
    <dbReference type="NCBI Taxonomy" id="1213189"/>
    <lineage>
        <taxon>Eukaryota</taxon>
        <taxon>Fungi</taxon>
        <taxon>Fungi incertae sedis</taxon>
        <taxon>Zoopagomycota</taxon>
        <taxon>Kickxellomycotina</taxon>
        <taxon>Harpellomycetes</taxon>
        <taxon>Harpellales</taxon>
        <taxon>Legeriomycetaceae</taxon>
        <taxon>Zancudomyces</taxon>
    </lineage>
</organism>
<sequence>MLVPLHPLYALHHVNCCILCPGGNTRACNHYEPLSSYPSFPTYHHRSKLHISINAETQIFACSRRYLPHCFQHRQPHIPANRSVLVPAGLVPTTSPH</sequence>
<dbReference type="EMBL" id="LSSK01001858">
    <property type="protein sequence ID" value="OMH78688.1"/>
    <property type="molecule type" value="Genomic_DNA"/>
</dbReference>
<protein>
    <submittedName>
        <fullName evidence="1">Uncharacterized protein</fullName>
    </submittedName>
</protein>
<gene>
    <name evidence="1" type="ORF">AX774_g7921</name>
</gene>
<keyword evidence="2" id="KW-1185">Reference proteome</keyword>
<dbReference type="AlphaFoldDB" id="A0A1R1PCI8"/>